<proteinExistence type="predicted"/>
<evidence type="ECO:0000313" key="3">
    <source>
        <dbReference type="EMBL" id="CAB4828089.1"/>
    </source>
</evidence>
<accession>A0A6J7A6P2</accession>
<feature type="compositionally biased region" description="Low complexity" evidence="1">
    <location>
        <begin position="56"/>
        <end position="120"/>
    </location>
</feature>
<dbReference type="Gene3D" id="3.90.1010.20">
    <property type="match status" value="1"/>
</dbReference>
<dbReference type="EMBL" id="CAEZXG010000029">
    <property type="protein sequence ID" value="CAB4679706.1"/>
    <property type="molecule type" value="Genomic_DNA"/>
</dbReference>
<evidence type="ECO:0000313" key="2">
    <source>
        <dbReference type="EMBL" id="CAB4679706.1"/>
    </source>
</evidence>
<evidence type="ECO:0000256" key="1">
    <source>
        <dbReference type="SAM" id="MobiDB-lite"/>
    </source>
</evidence>
<gene>
    <name evidence="2" type="ORF">UFOPK2359_00609</name>
    <name evidence="3" type="ORF">UFOPK3167_00754</name>
</gene>
<name>A0A6J7A6P2_9ZZZZ</name>
<dbReference type="AlphaFoldDB" id="A0A6J7A6P2"/>
<feature type="compositionally biased region" description="Polar residues" evidence="1">
    <location>
        <begin position="126"/>
        <end position="136"/>
    </location>
</feature>
<feature type="region of interest" description="Disordered" evidence="1">
    <location>
        <begin position="56"/>
        <end position="161"/>
    </location>
</feature>
<protein>
    <submittedName>
        <fullName evidence="3">Unannotated protein</fullName>
    </submittedName>
</protein>
<organism evidence="3">
    <name type="scientific">freshwater metagenome</name>
    <dbReference type="NCBI Taxonomy" id="449393"/>
    <lineage>
        <taxon>unclassified sequences</taxon>
        <taxon>metagenomes</taxon>
        <taxon>ecological metagenomes</taxon>
    </lineage>
</organism>
<feature type="compositionally biased region" description="Low complexity" evidence="1">
    <location>
        <begin position="141"/>
        <end position="154"/>
    </location>
</feature>
<dbReference type="EMBL" id="CAFABF010000031">
    <property type="protein sequence ID" value="CAB4828089.1"/>
    <property type="molecule type" value="Genomic_DNA"/>
</dbReference>
<sequence length="249" mass="24561">MKRALLIAGGTLGGLGAVLAVTPPQLSSTSSLNLAGGGAIGAPASTPAAVSSAAAATPVATKSTKAATTKKATTKASATHSSATKASTTTAATTTASASATATSNNSTATQTQTADPTPASRKKTTPTPDATQTIDPTPTPTKAATKTATATPTQTSKGVTGVFTGPSTFVNYGNVQVQITVKDGRITDAIAVQAPSGRNDRYTNMAVPILKKQTLAAQSDKIQGASGASYTSYGWYISLQGALAKAGL</sequence>
<reference evidence="3" key="1">
    <citation type="submission" date="2020-05" db="EMBL/GenBank/DDBJ databases">
        <authorList>
            <person name="Chiriac C."/>
            <person name="Salcher M."/>
            <person name="Ghai R."/>
            <person name="Kavagutti S V."/>
        </authorList>
    </citation>
    <scope>NUCLEOTIDE SEQUENCE</scope>
</reference>